<accession>A0ABT8JU04</accession>
<dbReference type="RefSeq" id="WP_301244856.1">
    <property type="nucleotide sequence ID" value="NZ_JAROCC010000012.1"/>
</dbReference>
<name>A0ABT8JU04_9BACL</name>
<dbReference type="Proteomes" id="UP001175097">
    <property type="component" value="Unassembled WGS sequence"/>
</dbReference>
<organism evidence="1 2">
    <name type="scientific">Sporosarcina highlanderae</name>
    <dbReference type="NCBI Taxonomy" id="3035916"/>
    <lineage>
        <taxon>Bacteria</taxon>
        <taxon>Bacillati</taxon>
        <taxon>Bacillota</taxon>
        <taxon>Bacilli</taxon>
        <taxon>Bacillales</taxon>
        <taxon>Caryophanaceae</taxon>
        <taxon>Sporosarcina</taxon>
    </lineage>
</organism>
<evidence type="ECO:0000313" key="1">
    <source>
        <dbReference type="EMBL" id="MDN4608651.1"/>
    </source>
</evidence>
<gene>
    <name evidence="1" type="ORF">P5G49_14410</name>
</gene>
<protein>
    <submittedName>
        <fullName evidence="1">Uncharacterized protein</fullName>
    </submittedName>
</protein>
<comment type="caution">
    <text evidence="1">The sequence shown here is derived from an EMBL/GenBank/DDBJ whole genome shotgun (WGS) entry which is preliminary data.</text>
</comment>
<keyword evidence="2" id="KW-1185">Reference proteome</keyword>
<dbReference type="EMBL" id="JAROCC010000012">
    <property type="protein sequence ID" value="MDN4608651.1"/>
    <property type="molecule type" value="Genomic_DNA"/>
</dbReference>
<reference evidence="1" key="1">
    <citation type="submission" date="2023-03" db="EMBL/GenBank/DDBJ databases">
        <title>MT1 and MT2 Draft Genomes of Novel Species.</title>
        <authorList>
            <person name="Venkateswaran K."/>
        </authorList>
    </citation>
    <scope>NUCLEOTIDE SEQUENCE</scope>
    <source>
        <strain evidence="1">F6_3S_P_2</strain>
    </source>
</reference>
<proteinExistence type="predicted"/>
<sequence>MLGIKDYNPKIYTNPSGILKDHKVQLERLKGKQIQEIWVAWEQASDEWFRDCPVIICFEECQIELCAFKWDEYFVTFDEISVLQDIEWYGTGLPIKWEKNKINGLNFAINKRINGIEIIERCEGKSTEFCFLDGIIISLLG</sequence>
<evidence type="ECO:0000313" key="2">
    <source>
        <dbReference type="Proteomes" id="UP001175097"/>
    </source>
</evidence>